<dbReference type="GO" id="GO:0003677">
    <property type="term" value="F:DNA binding"/>
    <property type="evidence" value="ECO:0007669"/>
    <property type="project" value="InterPro"/>
</dbReference>
<dbReference type="InterPro" id="IPR027417">
    <property type="entry name" value="P-loop_NTPase"/>
</dbReference>
<dbReference type="PROSITE" id="PS50901">
    <property type="entry name" value="FTSK"/>
    <property type="match status" value="1"/>
</dbReference>
<dbReference type="GO" id="GO:0016887">
    <property type="term" value="F:ATP hydrolysis activity"/>
    <property type="evidence" value="ECO:0007669"/>
    <property type="project" value="InterPro"/>
</dbReference>
<evidence type="ECO:0000313" key="4">
    <source>
        <dbReference type="Proteomes" id="UP000601587"/>
    </source>
</evidence>
<dbReference type="Proteomes" id="UP000601587">
    <property type="component" value="Unassembled WGS sequence"/>
</dbReference>
<protein>
    <recommendedName>
        <fullName evidence="2">FtsK domain-containing protein</fullName>
    </recommendedName>
</protein>
<accession>A0A9Q5BYK1</accession>
<proteinExistence type="predicted"/>
<dbReference type="AlphaFoldDB" id="A0A9Q5BYK1"/>
<gene>
    <name evidence="3" type="ORF">IMAU50013_01584</name>
</gene>
<feature type="domain" description="FtsK" evidence="2">
    <location>
        <begin position="131"/>
        <end position="316"/>
    </location>
</feature>
<dbReference type="InterPro" id="IPR002543">
    <property type="entry name" value="FtsK_dom"/>
</dbReference>
<reference evidence="3" key="1">
    <citation type="submission" date="2019-09" db="EMBL/GenBank/DDBJ databases">
        <title>Comparative genomic analysis of Lactobacillus helveticus.</title>
        <authorList>
            <person name="Zhang H."/>
            <person name="Chen Y."/>
            <person name="Zhong Z."/>
        </authorList>
    </citation>
    <scope>NUCLEOTIDE SEQUENCE</scope>
    <source>
        <strain evidence="3">IMAU50013</strain>
    </source>
</reference>
<evidence type="ECO:0000259" key="2">
    <source>
        <dbReference type="PROSITE" id="PS50901"/>
    </source>
</evidence>
<feature type="binding site" evidence="1">
    <location>
        <begin position="148"/>
        <end position="155"/>
    </location>
    <ligand>
        <name>ATP</name>
        <dbReference type="ChEBI" id="CHEBI:30616"/>
    </ligand>
</feature>
<comment type="caution">
    <text evidence="3">The sequence shown here is derived from an EMBL/GenBank/DDBJ whole genome shotgun (WGS) entry which is preliminary data.</text>
</comment>
<sequence length="360" mass="40563">MIKPTLDEIASHCKQAINMALNKDGETSYTLSFDIVATEQELDFIFYCPSALLLNQELYNRLTSIISTNAYPYFTVFPQPSPVLVPWETDNVHKARAWAFPWRREISKRLVVDDIDSFLDLNTKNGNIWLMRNYFVNINSLTSVAIMGLSGSGKTMLTKWLNSNIARMGKVITIDPKGSKDLVWWARDNDQEIIYPSPDVSKSDFLSKVNDKLSQVLQVVYKRQSEYLKSHDNINKKFLPVVVTIDELSALTTGANKRIVDSFFSLLQTITLLARESNVHLILISQELDAKTIPTSVRSQCNLRILMGLVNSKSCQYLFPDYDVSSIVVPSGVATGIIQKINSDEVPAITPFLAPTVKGW</sequence>
<dbReference type="GO" id="GO:0005524">
    <property type="term" value="F:ATP binding"/>
    <property type="evidence" value="ECO:0007669"/>
    <property type="project" value="UniProtKB-UniRule"/>
</dbReference>
<dbReference type="InterPro" id="IPR049945">
    <property type="entry name" value="AAA_22"/>
</dbReference>
<keyword evidence="1" id="KW-0067">ATP-binding</keyword>
<dbReference type="CDD" id="cd01127">
    <property type="entry name" value="TrwB_TraG_TraD_VirD4"/>
    <property type="match status" value="1"/>
</dbReference>
<dbReference type="EMBL" id="WCGB01000037">
    <property type="protein sequence ID" value="NRN92037.1"/>
    <property type="molecule type" value="Genomic_DNA"/>
</dbReference>
<evidence type="ECO:0000313" key="3">
    <source>
        <dbReference type="EMBL" id="NRN92037.1"/>
    </source>
</evidence>
<keyword evidence="1" id="KW-0547">Nucleotide-binding</keyword>
<dbReference type="Pfam" id="PF13401">
    <property type="entry name" value="AAA_22"/>
    <property type="match status" value="1"/>
</dbReference>
<name>A0A9Q5BYK1_LACHE</name>
<dbReference type="Gene3D" id="3.40.50.300">
    <property type="entry name" value="P-loop containing nucleotide triphosphate hydrolases"/>
    <property type="match status" value="1"/>
</dbReference>
<organism evidence="3 4">
    <name type="scientific">Lactobacillus helveticus</name>
    <name type="common">Lactobacillus suntoryeus</name>
    <dbReference type="NCBI Taxonomy" id="1587"/>
    <lineage>
        <taxon>Bacteria</taxon>
        <taxon>Bacillati</taxon>
        <taxon>Bacillota</taxon>
        <taxon>Bacilli</taxon>
        <taxon>Lactobacillales</taxon>
        <taxon>Lactobacillaceae</taxon>
        <taxon>Lactobacillus</taxon>
    </lineage>
</organism>
<dbReference type="RefSeq" id="WP_023061762.1">
    <property type="nucleotide sequence ID" value="NZ_CP150826.1"/>
</dbReference>
<evidence type="ECO:0000256" key="1">
    <source>
        <dbReference type="PROSITE-ProRule" id="PRU00289"/>
    </source>
</evidence>
<dbReference type="SUPFAM" id="SSF52540">
    <property type="entry name" value="P-loop containing nucleoside triphosphate hydrolases"/>
    <property type="match status" value="1"/>
</dbReference>